<evidence type="ECO:0000313" key="2">
    <source>
        <dbReference type="Proteomes" id="UP000004682"/>
    </source>
</evidence>
<evidence type="ECO:0008006" key="3">
    <source>
        <dbReference type="Google" id="ProtNLM"/>
    </source>
</evidence>
<gene>
    <name evidence="1" type="ORF">A33K_18587</name>
</gene>
<reference evidence="2" key="1">
    <citation type="journal article" date="2012" name="J. Bacteriol.">
        <title>Revised Genome Sequence of Burkholderia thailandensis MSMB43 with Improved Annotation.</title>
        <authorList>
            <person name="Zhuo Y."/>
            <person name="Liu L."/>
            <person name="Wang Q."/>
            <person name="Liu X."/>
            <person name="Ren B."/>
            <person name="Liu M."/>
            <person name="Ni P."/>
            <person name="Cheng Y.Q."/>
            <person name="Zhang L."/>
        </authorList>
    </citation>
    <scope>NUCLEOTIDE SEQUENCE [LARGE SCALE GENOMIC DNA]</scope>
    <source>
        <strain evidence="2">MSMB43</strain>
    </source>
</reference>
<protein>
    <recommendedName>
        <fullName evidence="3">CN hydrolase domain-containing protein</fullName>
    </recommendedName>
</protein>
<dbReference type="Proteomes" id="UP000004682">
    <property type="component" value="Unassembled WGS sequence"/>
</dbReference>
<dbReference type="EMBL" id="JH692071">
    <property type="protein sequence ID" value="EIP84732.1"/>
    <property type="molecule type" value="Genomic_DNA"/>
</dbReference>
<proteinExistence type="predicted"/>
<sequence>MSTLVGPLDIPNDYQSVASGRAFVACPIDNRFKVVDGTYALGAEGEYLLNTSLDLETLRMSREKSEVRQLADRRPALYDKLFS</sequence>
<evidence type="ECO:0000313" key="1">
    <source>
        <dbReference type="EMBL" id="EIP84732.1"/>
    </source>
</evidence>
<name>A0ABN0FXR6_9BURK</name>
<keyword evidence="2" id="KW-1185">Reference proteome</keyword>
<accession>A0ABN0FXR6</accession>
<organism evidence="1 2">
    <name type="scientific">Burkholderia humptydooensis MSMB43</name>
    <dbReference type="NCBI Taxonomy" id="441157"/>
    <lineage>
        <taxon>Bacteria</taxon>
        <taxon>Pseudomonadati</taxon>
        <taxon>Pseudomonadota</taxon>
        <taxon>Betaproteobacteria</taxon>
        <taxon>Burkholderiales</taxon>
        <taxon>Burkholderiaceae</taxon>
        <taxon>Burkholderia</taxon>
        <taxon>pseudomallei group</taxon>
    </lineage>
</organism>